<organism evidence="5 8">
    <name type="scientific">Enterocloster aldenensis</name>
    <dbReference type="NCBI Taxonomy" id="358742"/>
    <lineage>
        <taxon>Bacteria</taxon>
        <taxon>Bacillati</taxon>
        <taxon>Bacillota</taxon>
        <taxon>Clostridia</taxon>
        <taxon>Lachnospirales</taxon>
        <taxon>Lachnospiraceae</taxon>
        <taxon>Enterocloster</taxon>
    </lineage>
</organism>
<reference evidence="6 7" key="1">
    <citation type="journal article" date="2020" name="Cell Host Microbe">
        <title>Functional and Genomic Variation between Human-Derived Isolates of Lachnospiraceae Reveals Inter- and Intra-Species Diversity.</title>
        <authorList>
            <person name="Sorbara M.T."/>
            <person name="Littmann E.R."/>
            <person name="Fontana E."/>
            <person name="Moody T.U."/>
            <person name="Kohout C.E."/>
            <person name="Gjonbalaj M."/>
            <person name="Eaton V."/>
            <person name="Seok R."/>
            <person name="Leiner I.M."/>
            <person name="Pamer E.G."/>
        </authorList>
    </citation>
    <scope>NUCLEOTIDE SEQUENCE [LARGE SCALE GENOMIC DNA]</scope>
    <source>
        <strain evidence="6 7">MSK.1.17</strain>
    </source>
</reference>
<dbReference type="EMBL" id="JAAITT010000006">
    <property type="protein sequence ID" value="NSJ48188.1"/>
    <property type="molecule type" value="Genomic_DNA"/>
</dbReference>
<dbReference type="PANTHER" id="PTHR43537">
    <property type="entry name" value="TRANSCRIPTIONAL REGULATOR, GNTR FAMILY"/>
    <property type="match status" value="1"/>
</dbReference>
<dbReference type="PROSITE" id="PS50949">
    <property type="entry name" value="HTH_GNTR"/>
    <property type="match status" value="1"/>
</dbReference>
<dbReference type="Pfam" id="PF00392">
    <property type="entry name" value="GntR"/>
    <property type="match status" value="1"/>
</dbReference>
<protein>
    <submittedName>
        <fullName evidence="5">FadR family transcriptional regulator</fullName>
    </submittedName>
</protein>
<dbReference type="SMART" id="SM00895">
    <property type="entry name" value="FCD"/>
    <property type="match status" value="1"/>
</dbReference>
<feature type="domain" description="HTH gntR-type" evidence="4">
    <location>
        <begin position="7"/>
        <end position="75"/>
    </location>
</feature>
<dbReference type="InterPro" id="IPR000524">
    <property type="entry name" value="Tscrpt_reg_HTH_GntR"/>
</dbReference>
<keyword evidence="1" id="KW-0805">Transcription regulation</keyword>
<dbReference type="Gene3D" id="1.10.10.10">
    <property type="entry name" value="Winged helix-like DNA-binding domain superfamily/Winged helix DNA-binding domain"/>
    <property type="match status" value="1"/>
</dbReference>
<evidence type="ECO:0000256" key="1">
    <source>
        <dbReference type="ARBA" id="ARBA00023015"/>
    </source>
</evidence>
<dbReference type="GO" id="GO:0003700">
    <property type="term" value="F:DNA-binding transcription factor activity"/>
    <property type="evidence" value="ECO:0007669"/>
    <property type="project" value="InterPro"/>
</dbReference>
<sequence>MEKQDERSLPEKASERLIEYILEKKLQKGDKLPNEHTLAQMLCVGRGTIREAVKILESRNIVTVKQGAGTFVCEKYGVADDPLGLCLMENKEKAVKDLVDMRIIIEPEIAALAAQYAKEDDIRELEQRCLEVEYYIRSGKSHVKSDVAFHSQIAVCSQNYIAANLIPIIASSVRVFSELTNYTLLEETVVGHREITEAIKRHDCRDARESMMLHVMANKRRLSHPL</sequence>
<dbReference type="Proteomes" id="UP001299608">
    <property type="component" value="Unassembled WGS sequence"/>
</dbReference>
<gene>
    <name evidence="6" type="ORF">G5B36_05685</name>
    <name evidence="5" type="ORF">L0N08_10900</name>
</gene>
<evidence type="ECO:0000256" key="3">
    <source>
        <dbReference type="ARBA" id="ARBA00023163"/>
    </source>
</evidence>
<dbReference type="Pfam" id="PF07729">
    <property type="entry name" value="FCD"/>
    <property type="match status" value="1"/>
</dbReference>
<dbReference type="SUPFAM" id="SSF46785">
    <property type="entry name" value="Winged helix' DNA-binding domain"/>
    <property type="match status" value="1"/>
</dbReference>
<evidence type="ECO:0000313" key="8">
    <source>
        <dbReference type="Proteomes" id="UP001299608"/>
    </source>
</evidence>
<keyword evidence="2" id="KW-0238">DNA-binding</keyword>
<evidence type="ECO:0000313" key="7">
    <source>
        <dbReference type="Proteomes" id="UP000669239"/>
    </source>
</evidence>
<reference evidence="5" key="3">
    <citation type="submission" date="2022-01" db="EMBL/GenBank/DDBJ databases">
        <title>Collection of gut derived symbiotic bacterial strains cultured from healthy donors.</title>
        <authorList>
            <person name="Lin H."/>
            <person name="Kohout C."/>
            <person name="Waligurski E."/>
            <person name="Pamer E.G."/>
        </authorList>
    </citation>
    <scope>NUCLEOTIDE SEQUENCE</scope>
    <source>
        <strain evidence="5">DFI.6.55</strain>
    </source>
</reference>
<reference evidence="6" key="2">
    <citation type="submission" date="2020-02" db="EMBL/GenBank/DDBJ databases">
        <authorList>
            <person name="Littmann E."/>
            <person name="Sorbara M."/>
        </authorList>
    </citation>
    <scope>NUCLEOTIDE SEQUENCE</scope>
    <source>
        <strain evidence="6">MSK.1.17</strain>
    </source>
</reference>
<dbReference type="InterPro" id="IPR008920">
    <property type="entry name" value="TF_FadR/GntR_C"/>
</dbReference>
<dbReference type="InterPro" id="IPR011711">
    <property type="entry name" value="GntR_C"/>
</dbReference>
<dbReference type="SUPFAM" id="SSF48008">
    <property type="entry name" value="GntR ligand-binding domain-like"/>
    <property type="match status" value="1"/>
</dbReference>
<dbReference type="CDD" id="cd07377">
    <property type="entry name" value="WHTH_GntR"/>
    <property type="match status" value="1"/>
</dbReference>
<dbReference type="InterPro" id="IPR036388">
    <property type="entry name" value="WH-like_DNA-bd_sf"/>
</dbReference>
<evidence type="ECO:0000313" key="6">
    <source>
        <dbReference type="EMBL" id="NSJ48188.1"/>
    </source>
</evidence>
<dbReference type="SMART" id="SM00345">
    <property type="entry name" value="HTH_GNTR"/>
    <property type="match status" value="1"/>
</dbReference>
<dbReference type="GO" id="GO:0003677">
    <property type="term" value="F:DNA binding"/>
    <property type="evidence" value="ECO:0007669"/>
    <property type="project" value="UniProtKB-KW"/>
</dbReference>
<name>A0AAX1SQP5_9FIRM</name>
<evidence type="ECO:0000256" key="2">
    <source>
        <dbReference type="ARBA" id="ARBA00023125"/>
    </source>
</evidence>
<accession>A0AAX1SQP5</accession>
<evidence type="ECO:0000313" key="5">
    <source>
        <dbReference type="EMBL" id="MCG4745921.1"/>
    </source>
</evidence>
<proteinExistence type="predicted"/>
<keyword evidence="7" id="KW-1185">Reference proteome</keyword>
<keyword evidence="3" id="KW-0804">Transcription</keyword>
<dbReference type="RefSeq" id="WP_117555709.1">
    <property type="nucleotide sequence ID" value="NZ_BAABZL010000001.1"/>
</dbReference>
<dbReference type="PANTHER" id="PTHR43537:SF5">
    <property type="entry name" value="UXU OPERON TRANSCRIPTIONAL REGULATOR"/>
    <property type="match status" value="1"/>
</dbReference>
<dbReference type="EMBL" id="JAKNGE010000011">
    <property type="protein sequence ID" value="MCG4745921.1"/>
    <property type="molecule type" value="Genomic_DNA"/>
</dbReference>
<dbReference type="PRINTS" id="PR00035">
    <property type="entry name" value="HTHGNTR"/>
</dbReference>
<dbReference type="Proteomes" id="UP000669239">
    <property type="component" value="Unassembled WGS sequence"/>
</dbReference>
<dbReference type="AlphaFoldDB" id="A0AAX1SQP5"/>
<dbReference type="InterPro" id="IPR036390">
    <property type="entry name" value="WH_DNA-bd_sf"/>
</dbReference>
<evidence type="ECO:0000259" key="4">
    <source>
        <dbReference type="PROSITE" id="PS50949"/>
    </source>
</evidence>
<comment type="caution">
    <text evidence="5">The sequence shown here is derived from an EMBL/GenBank/DDBJ whole genome shotgun (WGS) entry which is preliminary data.</text>
</comment>
<dbReference type="GeneID" id="97204868"/>
<dbReference type="Gene3D" id="1.20.120.530">
    <property type="entry name" value="GntR ligand-binding domain-like"/>
    <property type="match status" value="1"/>
</dbReference>